<dbReference type="GO" id="GO:0008289">
    <property type="term" value="F:lipid binding"/>
    <property type="evidence" value="ECO:0007669"/>
    <property type="project" value="UniProtKB-UniRule"/>
</dbReference>
<dbReference type="Gene3D" id="2.40.128.20">
    <property type="match status" value="1"/>
</dbReference>
<proteinExistence type="inferred from homology"/>
<dbReference type="PANTHER" id="PTHR10612:SF34">
    <property type="entry name" value="APOLIPOPROTEIN D"/>
    <property type="match status" value="1"/>
</dbReference>
<name>A0A6N9TI51_9ALTE</name>
<dbReference type="PRINTS" id="PR01171">
    <property type="entry name" value="BCTLIPOCALIN"/>
</dbReference>
<dbReference type="InterPro" id="IPR047202">
    <property type="entry name" value="Lipocalin_Blc-like_dom"/>
</dbReference>
<dbReference type="Proteomes" id="UP000471381">
    <property type="component" value="Unassembled WGS sequence"/>
</dbReference>
<dbReference type="SUPFAM" id="SSF50814">
    <property type="entry name" value="Lipocalins"/>
    <property type="match status" value="1"/>
</dbReference>
<feature type="domain" description="Lipocalin/cytosolic fatty-acid binding" evidence="13">
    <location>
        <begin position="34"/>
        <end position="174"/>
    </location>
</feature>
<dbReference type="EMBL" id="JAAAWO010000004">
    <property type="protein sequence ID" value="NDW15209.1"/>
    <property type="molecule type" value="Genomic_DNA"/>
</dbReference>
<dbReference type="PROSITE" id="PS00213">
    <property type="entry name" value="LIPOCALIN"/>
    <property type="match status" value="1"/>
</dbReference>
<evidence type="ECO:0000313" key="14">
    <source>
        <dbReference type="EMBL" id="NDW15209.1"/>
    </source>
</evidence>
<evidence type="ECO:0000256" key="3">
    <source>
        <dbReference type="ARBA" id="ARBA00011738"/>
    </source>
</evidence>
<dbReference type="InterPro" id="IPR022272">
    <property type="entry name" value="Lipocalin_CS"/>
</dbReference>
<reference evidence="14 15" key="1">
    <citation type="submission" date="2020-01" db="EMBL/GenBank/DDBJ databases">
        <title>Genomes of bacteria type strains.</title>
        <authorList>
            <person name="Chen J."/>
            <person name="Zhu S."/>
            <person name="Yang J."/>
        </authorList>
    </citation>
    <scope>NUCLEOTIDE SEQUENCE [LARGE SCALE GENOMIC DNA]</scope>
    <source>
        <strain evidence="14 15">LMG 24078</strain>
    </source>
</reference>
<evidence type="ECO:0000256" key="7">
    <source>
        <dbReference type="ARBA" id="ARBA00023139"/>
    </source>
</evidence>
<protein>
    <recommendedName>
        <fullName evidence="11 12">Outer membrane lipoprotein Blc</fullName>
    </recommendedName>
</protein>
<accession>A0A6N9TI51</accession>
<comment type="subunit">
    <text evidence="3 12">Homodimer.</text>
</comment>
<comment type="function">
    <text evidence="10 12">Involved in the storage or transport of lipids necessary for membrane maintenance under stressful conditions. Displays a binding preference for lysophospholipids.</text>
</comment>
<evidence type="ECO:0000256" key="10">
    <source>
        <dbReference type="ARBA" id="ARBA00057024"/>
    </source>
</evidence>
<dbReference type="InterPro" id="IPR012674">
    <property type="entry name" value="Calycin"/>
</dbReference>
<keyword evidence="8 12" id="KW-0998">Cell outer membrane</keyword>
<evidence type="ECO:0000256" key="5">
    <source>
        <dbReference type="ARBA" id="ARBA00023121"/>
    </source>
</evidence>
<keyword evidence="6 12" id="KW-0472">Membrane</keyword>
<comment type="caution">
    <text evidence="14">The sequence shown here is derived from an EMBL/GenBank/DDBJ whole genome shotgun (WGS) entry which is preliminary data.</text>
</comment>
<dbReference type="FunFam" id="2.40.128.20:FF:000002">
    <property type="entry name" value="Outer membrane lipoprotein Blc"/>
    <property type="match status" value="1"/>
</dbReference>
<evidence type="ECO:0000259" key="13">
    <source>
        <dbReference type="Pfam" id="PF08212"/>
    </source>
</evidence>
<dbReference type="PANTHER" id="PTHR10612">
    <property type="entry name" value="APOLIPOPROTEIN D"/>
    <property type="match status" value="1"/>
</dbReference>
<dbReference type="InterPro" id="IPR002446">
    <property type="entry name" value="Lipocalin_bac"/>
</dbReference>
<dbReference type="RefSeq" id="WP_163105785.1">
    <property type="nucleotide sequence ID" value="NZ_JAAAWO010000004.1"/>
</dbReference>
<feature type="chain" id="PRO_5027204497" description="Outer membrane lipoprotein Blc" evidence="12">
    <location>
        <begin position="25"/>
        <end position="178"/>
    </location>
</feature>
<evidence type="ECO:0000256" key="12">
    <source>
        <dbReference type="PIRNR" id="PIRNR036893"/>
    </source>
</evidence>
<gene>
    <name evidence="14" type="ORF">GTQ48_06735</name>
</gene>
<evidence type="ECO:0000256" key="4">
    <source>
        <dbReference type="ARBA" id="ARBA00022729"/>
    </source>
</evidence>
<evidence type="ECO:0000256" key="2">
    <source>
        <dbReference type="ARBA" id="ARBA00006889"/>
    </source>
</evidence>
<organism evidence="14 15">
    <name type="scientific">Alteromonas genovensis</name>
    <dbReference type="NCBI Taxonomy" id="471225"/>
    <lineage>
        <taxon>Bacteria</taxon>
        <taxon>Pseudomonadati</taxon>
        <taxon>Pseudomonadota</taxon>
        <taxon>Gammaproteobacteria</taxon>
        <taxon>Alteromonadales</taxon>
        <taxon>Alteromonadaceae</taxon>
        <taxon>Alteromonas/Salinimonas group</taxon>
        <taxon>Alteromonas</taxon>
    </lineage>
</organism>
<dbReference type="PROSITE" id="PS51257">
    <property type="entry name" value="PROKAR_LIPOPROTEIN"/>
    <property type="match status" value="1"/>
</dbReference>
<keyword evidence="15" id="KW-1185">Reference proteome</keyword>
<comment type="similarity">
    <text evidence="2 12">Belongs to the calycin superfamily. Lipocalin family.</text>
</comment>
<evidence type="ECO:0000256" key="11">
    <source>
        <dbReference type="ARBA" id="ARBA00071217"/>
    </source>
</evidence>
<dbReference type="InterPro" id="IPR022271">
    <property type="entry name" value="Lipocalin_ApoD"/>
</dbReference>
<evidence type="ECO:0000256" key="1">
    <source>
        <dbReference type="ARBA" id="ARBA00004459"/>
    </source>
</evidence>
<keyword evidence="4 12" id="KW-0732">Signal</keyword>
<dbReference type="InterPro" id="IPR000566">
    <property type="entry name" value="Lipocln_cytosolic_FA-bd_dom"/>
</dbReference>
<dbReference type="GO" id="GO:0009279">
    <property type="term" value="C:cell outer membrane"/>
    <property type="evidence" value="ECO:0007669"/>
    <property type="project" value="UniProtKB-SubCell"/>
</dbReference>
<dbReference type="GO" id="GO:0006950">
    <property type="term" value="P:response to stress"/>
    <property type="evidence" value="ECO:0007669"/>
    <property type="project" value="UniProtKB-ARBA"/>
</dbReference>
<feature type="signal peptide" evidence="12">
    <location>
        <begin position="1"/>
        <end position="24"/>
    </location>
</feature>
<dbReference type="Pfam" id="PF08212">
    <property type="entry name" value="Lipocalin_2"/>
    <property type="match status" value="1"/>
</dbReference>
<keyword evidence="9 12" id="KW-0449">Lipoprotein</keyword>
<sequence>MRFLQKLTLVTFLCVLLSSCTSVPDGVKPITGFNLNKYLGQWYELARYDHSFEEGLSRVTATYSMRDDDGVKVINRGYSEDAGEWEEAEGTAYFVDEPTTAHLKVSFFGPFYASYIVMKLDKENYQYALVTGPDREYLWLLARTKTLPDATIAELMTFAENAGYDTDKLIWVDQNTAL</sequence>
<dbReference type="CDD" id="cd19438">
    <property type="entry name" value="lipocalin_Blc-like"/>
    <property type="match status" value="1"/>
</dbReference>
<keyword evidence="5 12" id="KW-0446">Lipid-binding</keyword>
<evidence type="ECO:0000256" key="8">
    <source>
        <dbReference type="ARBA" id="ARBA00023237"/>
    </source>
</evidence>
<evidence type="ECO:0000313" key="15">
    <source>
        <dbReference type="Proteomes" id="UP000471381"/>
    </source>
</evidence>
<evidence type="ECO:0000256" key="6">
    <source>
        <dbReference type="ARBA" id="ARBA00023136"/>
    </source>
</evidence>
<dbReference type="PIRSF" id="PIRSF036893">
    <property type="entry name" value="Lipocalin_ApoD"/>
    <property type="match status" value="1"/>
</dbReference>
<evidence type="ECO:0000256" key="9">
    <source>
        <dbReference type="ARBA" id="ARBA00023288"/>
    </source>
</evidence>
<keyword evidence="7" id="KW-0564">Palmitate</keyword>
<comment type="subcellular location">
    <subcellularLocation>
        <location evidence="1">Cell outer membrane</location>
        <topology evidence="1">Lipid-anchor</topology>
    </subcellularLocation>
</comment>
<dbReference type="AlphaFoldDB" id="A0A6N9TI51"/>